<name>A0ABX2QCV6_9HYPH</name>
<evidence type="ECO:0000313" key="2">
    <source>
        <dbReference type="Proteomes" id="UP000659172"/>
    </source>
</evidence>
<dbReference type="Proteomes" id="UP000659172">
    <property type="component" value="Unassembled WGS sequence"/>
</dbReference>
<organism evidence="1 2">
    <name type="scientific">Mycoplana rhizolycopersici</name>
    <dbReference type="NCBI Taxonomy" id="2746702"/>
    <lineage>
        <taxon>Bacteria</taxon>
        <taxon>Pseudomonadati</taxon>
        <taxon>Pseudomonadota</taxon>
        <taxon>Alphaproteobacteria</taxon>
        <taxon>Hyphomicrobiales</taxon>
        <taxon>Rhizobiaceae</taxon>
        <taxon>Mycoplana</taxon>
    </lineage>
</organism>
<evidence type="ECO:0000313" key="1">
    <source>
        <dbReference type="EMBL" id="NVP55587.1"/>
    </source>
</evidence>
<sequence>MGYVVKLYQDAAARRRDQFFELMAFIDSRDRPIATKIAAVYRLRDFPKDKDFIVRFCESQRENIQGDAARFLRDEMDATAQFFLKK</sequence>
<keyword evidence="2" id="KW-1185">Reference proteome</keyword>
<dbReference type="EMBL" id="JABXYK010000005">
    <property type="protein sequence ID" value="NVP55587.1"/>
    <property type="molecule type" value="Genomic_DNA"/>
</dbReference>
<accession>A0ABX2QCV6</accession>
<dbReference type="RefSeq" id="WP_176949583.1">
    <property type="nucleotide sequence ID" value="NZ_JABXYK010000005.1"/>
</dbReference>
<comment type="caution">
    <text evidence="1">The sequence shown here is derived from an EMBL/GenBank/DDBJ whole genome shotgun (WGS) entry which is preliminary data.</text>
</comment>
<reference evidence="1 2" key="1">
    <citation type="submission" date="2020-06" db="EMBL/GenBank/DDBJ databases">
        <title>Rhizobium sp.nov. isolated from the tomato plant.</title>
        <authorList>
            <person name="Thin K.K."/>
            <person name="Zhang X."/>
            <person name="He S."/>
        </authorList>
    </citation>
    <scope>NUCLEOTIDE SEQUENCE [LARGE SCALE GENOMIC DNA]</scope>
    <source>
        <strain evidence="1 2">DBTS2</strain>
    </source>
</reference>
<gene>
    <name evidence="1" type="ORF">HV823_10030</name>
</gene>
<protein>
    <submittedName>
        <fullName evidence="1">Uncharacterized protein</fullName>
    </submittedName>
</protein>
<proteinExistence type="predicted"/>